<dbReference type="OrthoDB" id="9855477at2"/>
<feature type="compositionally biased region" description="Basic residues" evidence="1">
    <location>
        <begin position="139"/>
        <end position="151"/>
    </location>
</feature>
<organism evidence="2 3">
    <name type="scientific">Aurantiacibacter xanthus</name>
    <dbReference type="NCBI Taxonomy" id="1784712"/>
    <lineage>
        <taxon>Bacteria</taxon>
        <taxon>Pseudomonadati</taxon>
        <taxon>Pseudomonadota</taxon>
        <taxon>Alphaproteobacteria</taxon>
        <taxon>Sphingomonadales</taxon>
        <taxon>Erythrobacteraceae</taxon>
        <taxon>Aurantiacibacter</taxon>
    </lineage>
</organism>
<dbReference type="RefSeq" id="WP_119592156.1">
    <property type="nucleotide sequence ID" value="NZ_QXFM01000059.1"/>
</dbReference>
<comment type="caution">
    <text evidence="2">The sequence shown here is derived from an EMBL/GenBank/DDBJ whole genome shotgun (WGS) entry which is preliminary data.</text>
</comment>
<accession>A0A3A1P6K2</accession>
<dbReference type="Proteomes" id="UP000265366">
    <property type="component" value="Unassembled WGS sequence"/>
</dbReference>
<evidence type="ECO:0000313" key="2">
    <source>
        <dbReference type="EMBL" id="RIV89590.1"/>
    </source>
</evidence>
<dbReference type="EMBL" id="QXFM01000059">
    <property type="protein sequence ID" value="RIV89590.1"/>
    <property type="molecule type" value="Genomic_DNA"/>
</dbReference>
<dbReference type="AlphaFoldDB" id="A0A3A1P6K2"/>
<evidence type="ECO:0000256" key="1">
    <source>
        <dbReference type="SAM" id="MobiDB-lite"/>
    </source>
</evidence>
<proteinExistence type="predicted"/>
<sequence>MTSTSTTPARVGRERTCTQCGATYRSPRNSSLYCSPACRKKANRGSTPTAGPKAGPATFSPITKALLVAGYVGPITGSKSEPVYALTVPFDHALAELSYQFNRKGWGNVSREEFAEALRSDGIQDFYARSPEAADLNRRQTRRRMERQRAA</sequence>
<gene>
    <name evidence="2" type="ORF">D2V17_05840</name>
</gene>
<evidence type="ECO:0000313" key="3">
    <source>
        <dbReference type="Proteomes" id="UP000265366"/>
    </source>
</evidence>
<name>A0A3A1P6K2_9SPHN</name>
<feature type="region of interest" description="Disordered" evidence="1">
    <location>
        <begin position="132"/>
        <end position="151"/>
    </location>
</feature>
<reference evidence="2 3" key="1">
    <citation type="submission" date="2018-08" db="EMBL/GenBank/DDBJ databases">
        <title>Erythrobacter zhengii sp.nov., a bacterium isolated from deep-sea sediment.</title>
        <authorList>
            <person name="Fang C."/>
            <person name="Wu Y.-H."/>
            <person name="Sun C."/>
            <person name="Wang H."/>
            <person name="Cheng H."/>
            <person name="Meng F.-X."/>
            <person name="Wang C.-S."/>
            <person name="Xu X.-W."/>
        </authorList>
    </citation>
    <scope>NUCLEOTIDE SEQUENCE [LARGE SCALE GENOMIC DNA]</scope>
    <source>
        <strain evidence="2 3">CCTCC AB 2015396</strain>
    </source>
</reference>
<protein>
    <submittedName>
        <fullName evidence="2">Uncharacterized protein</fullName>
    </submittedName>
</protein>
<keyword evidence="3" id="KW-1185">Reference proteome</keyword>